<keyword evidence="4" id="KW-1185">Reference proteome</keyword>
<dbReference type="EMBL" id="HBIW01006045">
    <property type="protein sequence ID" value="CAE0689574.1"/>
    <property type="molecule type" value="Transcribed_RNA"/>
</dbReference>
<evidence type="ECO:0000313" key="3">
    <source>
        <dbReference type="EMBL" id="CAH0373447.1"/>
    </source>
</evidence>
<reference evidence="3" key="2">
    <citation type="submission" date="2021-11" db="EMBL/GenBank/DDBJ databases">
        <authorList>
            <consortium name="Genoscope - CEA"/>
            <person name="William W."/>
        </authorList>
    </citation>
    <scope>NUCLEOTIDE SEQUENCE</scope>
</reference>
<evidence type="ECO:0000313" key="4">
    <source>
        <dbReference type="Proteomes" id="UP000789595"/>
    </source>
</evidence>
<accession>A0A7S3ZPJ2</accession>
<evidence type="ECO:0000313" key="2">
    <source>
        <dbReference type="EMBL" id="CAE0689574.1"/>
    </source>
</evidence>
<reference evidence="2" key="1">
    <citation type="submission" date="2021-01" db="EMBL/GenBank/DDBJ databases">
        <authorList>
            <person name="Corre E."/>
            <person name="Pelletier E."/>
            <person name="Niang G."/>
            <person name="Scheremetjew M."/>
            <person name="Finn R."/>
            <person name="Kale V."/>
            <person name="Holt S."/>
            <person name="Cochrane G."/>
            <person name="Meng A."/>
            <person name="Brown T."/>
            <person name="Cohen L."/>
        </authorList>
    </citation>
    <scope>NUCLEOTIDE SEQUENCE</scope>
    <source>
        <strain evidence="2">CCMP1756</strain>
    </source>
</reference>
<proteinExistence type="predicted"/>
<sequence length="201" mass="22574">MATLQRPALRRTAATQPIRASFFDDSNDARNSPEAQQLREQITTVYTNTPFRGPAFQLPSGAVVVEDMWLASLNTTIDEILDSGLDGLKTFANVENRKHGWVGKWLKHKVGLEGNDLQKMQYKALENDIWPDTVTPPMPIVPEPQPVICRGLPADLMDFQHQPLREVEVYRDLGGFEMPEEAKPEGEEDEEKKADDMAEGA</sequence>
<evidence type="ECO:0000256" key="1">
    <source>
        <dbReference type="SAM" id="MobiDB-lite"/>
    </source>
</evidence>
<feature type="compositionally biased region" description="Basic and acidic residues" evidence="1">
    <location>
        <begin position="180"/>
        <end position="201"/>
    </location>
</feature>
<dbReference type="OrthoDB" id="10515158at2759"/>
<dbReference type="EMBL" id="CAKKNE010000004">
    <property type="protein sequence ID" value="CAH0373447.1"/>
    <property type="molecule type" value="Genomic_DNA"/>
</dbReference>
<dbReference type="AlphaFoldDB" id="A0A7S3ZPJ2"/>
<name>A0A7S3ZPJ2_9STRA</name>
<organism evidence="2">
    <name type="scientific">Pelagomonas calceolata</name>
    <dbReference type="NCBI Taxonomy" id="35677"/>
    <lineage>
        <taxon>Eukaryota</taxon>
        <taxon>Sar</taxon>
        <taxon>Stramenopiles</taxon>
        <taxon>Ochrophyta</taxon>
        <taxon>Pelagophyceae</taxon>
        <taxon>Pelagomonadales</taxon>
        <taxon>Pelagomonadaceae</taxon>
        <taxon>Pelagomonas</taxon>
    </lineage>
</organism>
<dbReference type="Proteomes" id="UP000789595">
    <property type="component" value="Unassembled WGS sequence"/>
</dbReference>
<feature type="region of interest" description="Disordered" evidence="1">
    <location>
        <begin position="175"/>
        <end position="201"/>
    </location>
</feature>
<gene>
    <name evidence="2" type="ORF">PCAL00307_LOCUS5008</name>
    <name evidence="3" type="ORF">PECAL_4P06440</name>
</gene>
<protein>
    <submittedName>
        <fullName evidence="2">Uncharacterized protein</fullName>
    </submittedName>
</protein>